<dbReference type="EMBL" id="JACHIA010000010">
    <property type="protein sequence ID" value="MBB6071756.1"/>
    <property type="molecule type" value="Genomic_DNA"/>
</dbReference>
<comment type="caution">
    <text evidence="2">The sequence shown here is derived from an EMBL/GenBank/DDBJ whole genome shotgun (WGS) entry which is preliminary data.</text>
</comment>
<dbReference type="Pfam" id="PF04307">
    <property type="entry name" value="YdjM"/>
    <property type="match status" value="1"/>
</dbReference>
<accession>A0A841H1D2</accession>
<keyword evidence="1" id="KW-0812">Transmembrane</keyword>
<feature type="transmembrane region" description="Helical" evidence="1">
    <location>
        <begin position="137"/>
        <end position="161"/>
    </location>
</feature>
<evidence type="ECO:0000256" key="1">
    <source>
        <dbReference type="SAM" id="Phobius"/>
    </source>
</evidence>
<evidence type="ECO:0000313" key="3">
    <source>
        <dbReference type="Proteomes" id="UP000582837"/>
    </source>
</evidence>
<keyword evidence="3" id="KW-1185">Reference proteome</keyword>
<name>A0A841H1D2_9BACT</name>
<keyword evidence="1" id="KW-0472">Membrane</keyword>
<keyword evidence="1" id="KW-1133">Transmembrane helix</keyword>
<feature type="transmembrane region" description="Helical" evidence="1">
    <location>
        <begin position="90"/>
        <end position="117"/>
    </location>
</feature>
<dbReference type="RefSeq" id="WP_170032502.1">
    <property type="nucleotide sequence ID" value="NZ_JABDTL010000001.1"/>
</dbReference>
<dbReference type="InterPro" id="IPR007404">
    <property type="entry name" value="YdjM-like"/>
</dbReference>
<organism evidence="2 3">
    <name type="scientific">Longimicrobium terrae</name>
    <dbReference type="NCBI Taxonomy" id="1639882"/>
    <lineage>
        <taxon>Bacteria</taxon>
        <taxon>Pseudomonadati</taxon>
        <taxon>Gemmatimonadota</taxon>
        <taxon>Longimicrobiia</taxon>
        <taxon>Longimicrobiales</taxon>
        <taxon>Longimicrobiaceae</taxon>
        <taxon>Longimicrobium</taxon>
    </lineage>
</organism>
<feature type="transmembrane region" description="Helical" evidence="1">
    <location>
        <begin position="61"/>
        <end position="83"/>
    </location>
</feature>
<proteinExistence type="predicted"/>
<evidence type="ECO:0000313" key="2">
    <source>
        <dbReference type="EMBL" id="MBB6071756.1"/>
    </source>
</evidence>
<dbReference type="Proteomes" id="UP000582837">
    <property type="component" value="Unassembled WGS sequence"/>
</dbReference>
<sequence>MLIAHIPAGYLTTRGLLRRFAVPDGAQMRILLLGVAASVLPDLDLFWWHFVDHRRQVHHAYLTHIPLAWIAVFALGALVLMLIRARREAWIAGAVVAANVMIHLILDTTAGGIRWAWPFSQHEFALSHPPAAHGAWIYNFVLHWTFGLEILITIAALVVWLRARNRRTAGFAPS</sequence>
<protein>
    <submittedName>
        <fullName evidence="2">Inner membrane protein</fullName>
    </submittedName>
</protein>
<feature type="transmembrane region" description="Helical" evidence="1">
    <location>
        <begin position="28"/>
        <end position="49"/>
    </location>
</feature>
<gene>
    <name evidence="2" type="ORF">HNQ61_003395</name>
</gene>
<dbReference type="AlphaFoldDB" id="A0A841H1D2"/>
<reference evidence="2 3" key="1">
    <citation type="submission" date="2020-08" db="EMBL/GenBank/DDBJ databases">
        <title>Genomic Encyclopedia of Type Strains, Phase IV (KMG-IV): sequencing the most valuable type-strain genomes for metagenomic binning, comparative biology and taxonomic classification.</title>
        <authorList>
            <person name="Goeker M."/>
        </authorList>
    </citation>
    <scope>NUCLEOTIDE SEQUENCE [LARGE SCALE GENOMIC DNA]</scope>
    <source>
        <strain evidence="2 3">DSM 29007</strain>
    </source>
</reference>